<dbReference type="AlphaFoldDB" id="A8RYM7"/>
<accession>A8RYM7</accession>
<dbReference type="HOGENOM" id="CLU_3249450_0_0_9"/>
<proteinExistence type="predicted"/>
<reference evidence="1 2" key="1">
    <citation type="submission" date="2007-08" db="EMBL/GenBank/DDBJ databases">
        <authorList>
            <person name="Fulton L."/>
            <person name="Clifton S."/>
            <person name="Fulton B."/>
            <person name="Xu J."/>
            <person name="Minx P."/>
            <person name="Pepin K.H."/>
            <person name="Johnson M."/>
            <person name="Thiruvilangam P."/>
            <person name="Bhonagiri V."/>
            <person name="Nash W.E."/>
            <person name="Mardis E.R."/>
            <person name="Wilson R.K."/>
        </authorList>
    </citation>
    <scope>NUCLEOTIDE SEQUENCE [LARGE SCALE GENOMIC DNA]</scope>
    <source>
        <strain evidence="2">ATCC BAA-613 / DSM 15670 / CCUG 46953 / JCM 12243 / WAL 16351</strain>
    </source>
</reference>
<evidence type="ECO:0000313" key="1">
    <source>
        <dbReference type="EMBL" id="EDP14629.1"/>
    </source>
</evidence>
<organism evidence="1 2">
    <name type="scientific">Enterocloster bolteae (strain ATCC BAA-613 / DSM 15670 / CCUG 46953 / JCM 12243 / WAL 16351)</name>
    <name type="common">Clostridium bolteae</name>
    <dbReference type="NCBI Taxonomy" id="411902"/>
    <lineage>
        <taxon>Bacteria</taxon>
        <taxon>Bacillati</taxon>
        <taxon>Bacillota</taxon>
        <taxon>Clostridia</taxon>
        <taxon>Lachnospirales</taxon>
        <taxon>Lachnospiraceae</taxon>
        <taxon>Enterocloster</taxon>
    </lineage>
</organism>
<name>A8RYM7_ENTBW</name>
<sequence length="42" mass="4961">MNLSRGHFAVRWSGQVRTVPENCRFVLLILRRAVLQKVHRLC</sequence>
<dbReference type="EMBL" id="ABCC02000039">
    <property type="protein sequence ID" value="EDP14629.1"/>
    <property type="molecule type" value="Genomic_DNA"/>
</dbReference>
<gene>
    <name evidence="1" type="ORF">CLOBOL_05171</name>
</gene>
<evidence type="ECO:0000313" key="2">
    <source>
        <dbReference type="Proteomes" id="UP000005396"/>
    </source>
</evidence>
<comment type="caution">
    <text evidence="1">The sequence shown here is derived from an EMBL/GenBank/DDBJ whole genome shotgun (WGS) entry which is preliminary data.</text>
</comment>
<protein>
    <submittedName>
        <fullName evidence="1">Uncharacterized protein</fullName>
    </submittedName>
</protein>
<dbReference type="PaxDb" id="411902-CLOBOL_05171"/>
<reference evidence="1 2" key="2">
    <citation type="submission" date="2007-09" db="EMBL/GenBank/DDBJ databases">
        <title>Draft genome sequence of Clostridium bolteae (ATCC BAA-613).</title>
        <authorList>
            <person name="Sudarsanam P."/>
            <person name="Ley R."/>
            <person name="Guruge J."/>
            <person name="Turnbaugh P.J."/>
            <person name="Mahowald M."/>
            <person name="Liep D."/>
            <person name="Gordon J."/>
        </authorList>
    </citation>
    <scope>NUCLEOTIDE SEQUENCE [LARGE SCALE GENOMIC DNA]</scope>
    <source>
        <strain evidence="2">ATCC BAA-613 / DSM 15670 / CCUG 46953 / JCM 12243 / WAL 16351</strain>
    </source>
</reference>
<dbReference type="Proteomes" id="UP000005396">
    <property type="component" value="Unassembled WGS sequence"/>
</dbReference>